<accession>A0ABR3CW52</accession>
<dbReference type="SUPFAM" id="SSF52047">
    <property type="entry name" value="RNI-like"/>
    <property type="match status" value="1"/>
</dbReference>
<reference evidence="1 2" key="1">
    <citation type="submission" date="2024-02" db="EMBL/GenBank/DDBJ databases">
        <title>De novo assembly and annotation of 12 fungi associated with fruit tree decline syndrome in Ontario, Canada.</title>
        <authorList>
            <person name="Sulman M."/>
            <person name="Ellouze W."/>
            <person name="Ilyukhin E."/>
        </authorList>
    </citation>
    <scope>NUCLEOTIDE SEQUENCE [LARGE SCALE GENOMIC DNA]</scope>
    <source>
        <strain evidence="1 2">FDS-637</strain>
    </source>
</reference>
<protein>
    <recommendedName>
        <fullName evidence="3">F-box domain-containing protein</fullName>
    </recommendedName>
</protein>
<dbReference type="EMBL" id="JAJVCZ030000001">
    <property type="protein sequence ID" value="KAL0265126.1"/>
    <property type="molecule type" value="Genomic_DNA"/>
</dbReference>
<proteinExistence type="predicted"/>
<dbReference type="Proteomes" id="UP001430584">
    <property type="component" value="Unassembled WGS sequence"/>
</dbReference>
<dbReference type="GeneID" id="92005170"/>
<evidence type="ECO:0000313" key="1">
    <source>
        <dbReference type="EMBL" id="KAL0265126.1"/>
    </source>
</evidence>
<sequence>MSPTTFPLELWANIMQYCSLETLRVLTLVSHGCREEARRYLYCSLYFDHDNRKDVRRTLSWLDDDDDATPPGTRIHNLSAFRHTLSVWPGWRSTVQDVRLHWTTNGTAYCWKEPERDETAAEIQLNELVGETATLLAESSALQNLHLSIPRLDSPVPFAVHRLTSLAIPITDCLHNAPDFSTLLKLFQIPSLRHVELLQMLRLNCTIPDHCRQPGSSNVTSLKFTQCGPVSPEIAHLLSWPNNLQTLHIEMDIADGLHGYPYDSGIINYTELPEALWPVQHCLQDLNVDILEDGGEWLGGPLQENAFQSFAKLRRLSIPAEMLIQLFECDYDGDSPDGYDPAPPLSTRLPASIQELHLTLSCHCSWGNRTTLQPSSETKLLVAYLSGLVRFPELREVRISIQFLADYSTLPLELEPTRHLVNVLESSGIALSFPYVKPPRLGPCDMPATADW</sequence>
<evidence type="ECO:0008006" key="3">
    <source>
        <dbReference type="Google" id="ProtNLM"/>
    </source>
</evidence>
<dbReference type="RefSeq" id="XP_066637866.1">
    <property type="nucleotide sequence ID" value="XM_066772587.1"/>
</dbReference>
<evidence type="ECO:0000313" key="2">
    <source>
        <dbReference type="Proteomes" id="UP001430584"/>
    </source>
</evidence>
<comment type="caution">
    <text evidence="1">The sequence shown here is derived from an EMBL/GenBank/DDBJ whole genome shotgun (WGS) entry which is preliminary data.</text>
</comment>
<gene>
    <name evidence="1" type="ORF">SLS55_001085</name>
</gene>
<organism evidence="1 2">
    <name type="scientific">Diplodia seriata</name>
    <dbReference type="NCBI Taxonomy" id="420778"/>
    <lineage>
        <taxon>Eukaryota</taxon>
        <taxon>Fungi</taxon>
        <taxon>Dikarya</taxon>
        <taxon>Ascomycota</taxon>
        <taxon>Pezizomycotina</taxon>
        <taxon>Dothideomycetes</taxon>
        <taxon>Dothideomycetes incertae sedis</taxon>
        <taxon>Botryosphaeriales</taxon>
        <taxon>Botryosphaeriaceae</taxon>
        <taxon>Diplodia</taxon>
    </lineage>
</organism>
<keyword evidence="2" id="KW-1185">Reference proteome</keyword>
<name>A0ABR3CW52_9PEZI</name>